<name>A0A1T5MDV0_9FIRM</name>
<proteinExistence type="predicted"/>
<accession>A0A1T5MDV0</accession>
<gene>
    <name evidence="1" type="ORF">SAMN02194393_04535</name>
</gene>
<keyword evidence="2" id="KW-1185">Reference proteome</keyword>
<evidence type="ECO:0000313" key="1">
    <source>
        <dbReference type="EMBL" id="SKC86392.1"/>
    </source>
</evidence>
<evidence type="ECO:0000313" key="2">
    <source>
        <dbReference type="Proteomes" id="UP000190285"/>
    </source>
</evidence>
<dbReference type="EMBL" id="FUZT01000014">
    <property type="protein sequence ID" value="SKC86392.1"/>
    <property type="molecule type" value="Genomic_DNA"/>
</dbReference>
<sequence>MPSVHSIFKDIKTLTDSQIEELFNNIGEILSLKSMTKSLYSDNREQRFSKGVACLHCGSTSVIKHGKKNGVYHISHVNSLHSKFKK</sequence>
<organism evidence="1 2">
    <name type="scientific">Maledivibacter halophilus</name>
    <dbReference type="NCBI Taxonomy" id="36842"/>
    <lineage>
        <taxon>Bacteria</taxon>
        <taxon>Bacillati</taxon>
        <taxon>Bacillota</taxon>
        <taxon>Clostridia</taxon>
        <taxon>Peptostreptococcales</taxon>
        <taxon>Caminicellaceae</taxon>
        <taxon>Maledivibacter</taxon>
    </lineage>
</organism>
<reference evidence="1 2" key="1">
    <citation type="submission" date="2017-02" db="EMBL/GenBank/DDBJ databases">
        <authorList>
            <person name="Peterson S.W."/>
        </authorList>
    </citation>
    <scope>NUCLEOTIDE SEQUENCE [LARGE SCALE GENOMIC DNA]</scope>
    <source>
        <strain evidence="1 2">M1</strain>
    </source>
</reference>
<protein>
    <submittedName>
        <fullName evidence="1">Uncharacterized protein</fullName>
    </submittedName>
</protein>
<dbReference type="AlphaFoldDB" id="A0A1T5MDV0"/>
<dbReference type="STRING" id="36842.SAMN02194393_04535"/>
<dbReference type="Proteomes" id="UP000190285">
    <property type="component" value="Unassembled WGS sequence"/>
</dbReference>